<dbReference type="Pfam" id="PF19453">
    <property type="entry name" value="DUF5991"/>
    <property type="match status" value="1"/>
</dbReference>
<dbReference type="InterPro" id="IPR046033">
    <property type="entry name" value="DUF5991"/>
</dbReference>
<reference evidence="1" key="1">
    <citation type="submission" date="2019-08" db="EMBL/GenBank/DDBJ databases">
        <authorList>
            <person name="Kucharzyk K."/>
            <person name="Murdoch R.W."/>
            <person name="Higgins S."/>
            <person name="Loffler F."/>
        </authorList>
    </citation>
    <scope>NUCLEOTIDE SEQUENCE</scope>
</reference>
<proteinExistence type="predicted"/>
<dbReference type="EMBL" id="VSSQ01013947">
    <property type="protein sequence ID" value="MPM52622.1"/>
    <property type="molecule type" value="Genomic_DNA"/>
</dbReference>
<gene>
    <name evidence="1" type="ORF">SDC9_99382</name>
</gene>
<comment type="caution">
    <text evidence="1">The sequence shown here is derived from an EMBL/GenBank/DDBJ whole genome shotgun (WGS) entry which is preliminary data.</text>
</comment>
<dbReference type="AlphaFoldDB" id="A0A645AHD6"/>
<protein>
    <submittedName>
        <fullName evidence="1">Uncharacterized protein</fullName>
    </submittedName>
</protein>
<name>A0A645AHD6_9ZZZZ</name>
<accession>A0A645AHD6</accession>
<evidence type="ECO:0000313" key="1">
    <source>
        <dbReference type="EMBL" id="MPM52622.1"/>
    </source>
</evidence>
<sequence length="156" mass="18560">MNRCRKLLLWLLISIVFIIPLSGCSERKFSQSPKEEVNMNEWLGDYEFFEHYPPNIDMEYDINIYKENSDYFAKIFIDGFQTTSRIKAKVLSKQDGIELVFESYLPDNDFELYKEGDLLINFKKENSEIYTYWGKIEAILPENKDSGKVYFTKLEE</sequence>
<organism evidence="1">
    <name type="scientific">bioreactor metagenome</name>
    <dbReference type="NCBI Taxonomy" id="1076179"/>
    <lineage>
        <taxon>unclassified sequences</taxon>
        <taxon>metagenomes</taxon>
        <taxon>ecological metagenomes</taxon>
    </lineage>
</organism>